<dbReference type="Proteomes" id="UP001164286">
    <property type="component" value="Unassembled WGS sequence"/>
</dbReference>
<dbReference type="PROSITE" id="PS51704">
    <property type="entry name" value="GP_PDE"/>
    <property type="match status" value="1"/>
</dbReference>
<organism evidence="3 4">
    <name type="scientific">Dioszegia hungarica</name>
    <dbReference type="NCBI Taxonomy" id="4972"/>
    <lineage>
        <taxon>Eukaryota</taxon>
        <taxon>Fungi</taxon>
        <taxon>Dikarya</taxon>
        <taxon>Basidiomycota</taxon>
        <taxon>Agaricomycotina</taxon>
        <taxon>Tremellomycetes</taxon>
        <taxon>Tremellales</taxon>
        <taxon>Bulleribasidiaceae</taxon>
        <taxon>Dioszegia</taxon>
    </lineage>
</organism>
<dbReference type="AlphaFoldDB" id="A0AA38LWU5"/>
<keyword evidence="1" id="KW-0732">Signal</keyword>
<keyword evidence="4" id="KW-1185">Reference proteome</keyword>
<feature type="domain" description="GP-PDE" evidence="2">
    <location>
        <begin position="31"/>
        <end position="354"/>
    </location>
</feature>
<sequence length="390" mass="42298">MLTTVFSAAAILALQASASPIKQRWAYEKYFDLQGHRGGRGEAVESTLPAFAWGLLAGVTTLEMDVGLTKDGVPIVWHDEVIDKTKCKDSAPAFANDTMYPYVGKNVANLTLAQIKTLDCGSLRIDGFPRAEVYPGTKLSTLDEMFDFVQCATSDPVLFNIESKINPDVTNQTRSPADFVAAMGKVFVGRGADVVDRITHQSFDWRALVLSKAQYPTLRTAALCDDTTLYRNPTATTTGNLTVHGTGPSNWLAGIDIDSLQGATVGERVARAAKSIKADILSPVGSAAYASVVQDVSLPGYIPFVNQSMVDTAHSLGMEVVPWTVDRKNNIEYLLALGVDGIISDYPSDVRILLERRGKYLAPKANEERVMGCLKKLVQVTKEGLPTRGY</sequence>
<gene>
    <name evidence="3" type="ORF">MKK02DRAFT_34942</name>
</gene>
<dbReference type="InterPro" id="IPR030395">
    <property type="entry name" value="GP_PDE_dom"/>
</dbReference>
<reference evidence="3" key="1">
    <citation type="journal article" date="2022" name="G3 (Bethesda)">
        <title>High quality genome of the basidiomycete yeast Dioszegia hungarica PDD-24b-2 isolated from cloud water.</title>
        <authorList>
            <person name="Jarrige D."/>
            <person name="Haridas S."/>
            <person name="Bleykasten-Grosshans C."/>
            <person name="Joly M."/>
            <person name="Nadalig T."/>
            <person name="Sancelme M."/>
            <person name="Vuilleumier S."/>
            <person name="Grigoriev I.V."/>
            <person name="Amato P."/>
            <person name="Bringel F."/>
        </authorList>
    </citation>
    <scope>NUCLEOTIDE SEQUENCE</scope>
    <source>
        <strain evidence="3">PDD-24b-2</strain>
    </source>
</reference>
<dbReference type="GeneID" id="77728246"/>
<dbReference type="EMBL" id="JAKWFO010000001">
    <property type="protein sequence ID" value="KAI9639087.1"/>
    <property type="molecule type" value="Genomic_DNA"/>
</dbReference>
<evidence type="ECO:0000313" key="4">
    <source>
        <dbReference type="Proteomes" id="UP001164286"/>
    </source>
</evidence>
<dbReference type="InterPro" id="IPR017946">
    <property type="entry name" value="PLC-like_Pdiesterase_TIM-brl"/>
</dbReference>
<name>A0AA38LWU5_9TREE</name>
<evidence type="ECO:0000256" key="1">
    <source>
        <dbReference type="SAM" id="SignalP"/>
    </source>
</evidence>
<feature type="chain" id="PRO_5041461005" evidence="1">
    <location>
        <begin position="19"/>
        <end position="390"/>
    </location>
</feature>
<dbReference type="SUPFAM" id="SSF51695">
    <property type="entry name" value="PLC-like phosphodiesterases"/>
    <property type="match status" value="1"/>
</dbReference>
<dbReference type="Pfam" id="PF03009">
    <property type="entry name" value="GDPD"/>
    <property type="match status" value="1"/>
</dbReference>
<feature type="signal peptide" evidence="1">
    <location>
        <begin position="1"/>
        <end position="18"/>
    </location>
</feature>
<accession>A0AA38LWU5</accession>
<protein>
    <submittedName>
        <fullName evidence="3">Glycerophosphoryl diester phosphodiesterase</fullName>
    </submittedName>
</protein>
<dbReference type="GO" id="GO:0006629">
    <property type="term" value="P:lipid metabolic process"/>
    <property type="evidence" value="ECO:0007669"/>
    <property type="project" value="InterPro"/>
</dbReference>
<dbReference type="PANTHER" id="PTHR46211">
    <property type="entry name" value="GLYCEROPHOSPHORYL DIESTER PHOSPHODIESTERASE"/>
    <property type="match status" value="1"/>
</dbReference>
<comment type="caution">
    <text evidence="3">The sequence shown here is derived from an EMBL/GenBank/DDBJ whole genome shotgun (WGS) entry which is preliminary data.</text>
</comment>
<dbReference type="Gene3D" id="3.20.20.190">
    <property type="entry name" value="Phosphatidylinositol (PI) phosphodiesterase"/>
    <property type="match status" value="1"/>
</dbReference>
<evidence type="ECO:0000313" key="3">
    <source>
        <dbReference type="EMBL" id="KAI9639087.1"/>
    </source>
</evidence>
<dbReference type="RefSeq" id="XP_052948864.1">
    <property type="nucleotide sequence ID" value="XM_053089041.1"/>
</dbReference>
<dbReference type="GO" id="GO:0008081">
    <property type="term" value="F:phosphoric diester hydrolase activity"/>
    <property type="evidence" value="ECO:0007669"/>
    <property type="project" value="InterPro"/>
</dbReference>
<dbReference type="CDD" id="cd08567">
    <property type="entry name" value="GDPD_SpGDE_like"/>
    <property type="match status" value="1"/>
</dbReference>
<evidence type="ECO:0000259" key="2">
    <source>
        <dbReference type="PROSITE" id="PS51704"/>
    </source>
</evidence>
<dbReference type="PANTHER" id="PTHR46211:SF14">
    <property type="entry name" value="GLYCEROPHOSPHODIESTER PHOSPHODIESTERASE"/>
    <property type="match status" value="1"/>
</dbReference>
<proteinExistence type="predicted"/>